<accession>A0ABU9DQG4</accession>
<sequence length="171" mass="20574">MNIYGHVKKAIYELENHIFNLQEVDNICVLEGIKKSWEYLQKYIKNIYPEFTKFFQENIEKLEVNEILITKDMIEEAHTTFKRMKKERIDVKIFMQRYIWVINVLLIFNKPFEESCDMCQGHLFYYYNETHVIKICRTCSMSFMLNGEVISPKNLSSNLRPAKKNELLKVL</sequence>
<keyword evidence="2" id="KW-1185">Reference proteome</keyword>
<evidence type="ECO:0000313" key="1">
    <source>
        <dbReference type="EMBL" id="MEK8131106.1"/>
    </source>
</evidence>
<dbReference type="Proteomes" id="UP001469365">
    <property type="component" value="Unassembled WGS sequence"/>
</dbReference>
<evidence type="ECO:0000313" key="2">
    <source>
        <dbReference type="Proteomes" id="UP001469365"/>
    </source>
</evidence>
<organism evidence="1 2">
    <name type="scientific">Paenibacillus filicis</name>
    <dbReference type="NCBI Taxonomy" id="669464"/>
    <lineage>
        <taxon>Bacteria</taxon>
        <taxon>Bacillati</taxon>
        <taxon>Bacillota</taxon>
        <taxon>Bacilli</taxon>
        <taxon>Bacillales</taxon>
        <taxon>Paenibacillaceae</taxon>
        <taxon>Paenibacillus</taxon>
    </lineage>
</organism>
<comment type="caution">
    <text evidence="1">The sequence shown here is derived from an EMBL/GenBank/DDBJ whole genome shotgun (WGS) entry which is preliminary data.</text>
</comment>
<dbReference type="RefSeq" id="WP_341418241.1">
    <property type="nucleotide sequence ID" value="NZ_JBBPCC010000018.1"/>
</dbReference>
<reference evidence="1 2" key="1">
    <citation type="submission" date="2024-04" db="EMBL/GenBank/DDBJ databases">
        <title>draft genome sequnece of Paenibacillus filicis.</title>
        <authorList>
            <person name="Kim D.-U."/>
        </authorList>
    </citation>
    <scope>NUCLEOTIDE SEQUENCE [LARGE SCALE GENOMIC DNA]</scope>
    <source>
        <strain evidence="1 2">KACC14197</strain>
    </source>
</reference>
<dbReference type="EMBL" id="JBBPCC010000018">
    <property type="protein sequence ID" value="MEK8131106.1"/>
    <property type="molecule type" value="Genomic_DNA"/>
</dbReference>
<proteinExistence type="predicted"/>
<gene>
    <name evidence="1" type="ORF">WMW72_24690</name>
</gene>
<protein>
    <submittedName>
        <fullName evidence="1">Uncharacterized protein</fullName>
    </submittedName>
</protein>
<name>A0ABU9DQG4_9BACL</name>